<dbReference type="GO" id="GO:0022857">
    <property type="term" value="F:transmembrane transporter activity"/>
    <property type="evidence" value="ECO:0007669"/>
    <property type="project" value="InterPro"/>
</dbReference>
<dbReference type="InterPro" id="IPR036259">
    <property type="entry name" value="MFS_trans_sf"/>
</dbReference>
<evidence type="ECO:0000259" key="5">
    <source>
        <dbReference type="PROSITE" id="PS50850"/>
    </source>
</evidence>
<organism evidence="6 7">
    <name type="scientific">Salinarimonas ramus</name>
    <dbReference type="NCBI Taxonomy" id="690164"/>
    <lineage>
        <taxon>Bacteria</taxon>
        <taxon>Pseudomonadati</taxon>
        <taxon>Pseudomonadota</taxon>
        <taxon>Alphaproteobacteria</taxon>
        <taxon>Hyphomicrobiales</taxon>
        <taxon>Salinarimonadaceae</taxon>
        <taxon>Salinarimonas</taxon>
    </lineage>
</organism>
<feature type="transmembrane region" description="Helical" evidence="4">
    <location>
        <begin position="355"/>
        <end position="378"/>
    </location>
</feature>
<feature type="transmembrane region" description="Helical" evidence="4">
    <location>
        <begin position="119"/>
        <end position="141"/>
    </location>
</feature>
<dbReference type="SUPFAM" id="SSF103473">
    <property type="entry name" value="MFS general substrate transporter"/>
    <property type="match status" value="1"/>
</dbReference>
<feature type="domain" description="Major facilitator superfamily (MFS) profile" evidence="5">
    <location>
        <begin position="27"/>
        <end position="414"/>
    </location>
</feature>
<dbReference type="AlphaFoldDB" id="A0A917QCF8"/>
<feature type="transmembrane region" description="Helical" evidence="4">
    <location>
        <begin position="180"/>
        <end position="202"/>
    </location>
</feature>
<evidence type="ECO:0000256" key="3">
    <source>
        <dbReference type="ARBA" id="ARBA00023136"/>
    </source>
</evidence>
<sequence>MSPPPSDSAALDLASAAAPEKPSRPVVITVLGVTQILAWGSTFYLLAVLAPVIVAETGWAKTFVVGGLTLGLVAASLVSPRVGRAVEATGGRPVLVGSALTMAAGLAALGLAAHPLAYLAAWLVIGLGMGAGLYDAAFATLGRLYGASARSAITTLTLFGGFASTIGWPLSALFVEQLGWRGACFAYAAIHVLVVAPLYLTLLPRRPAPAPHAAPVATPATEKPADGARRLRDETLLRLTLAAGLTVSGLATAVLSVHLITLLQARDLALAAAVGLAAMVGPSQVGARVIEAWIGRRYHPIRTAAASAALTFAGVALLASGNAAILPLALVCYGAGIGIRSIVKGTLPLAIFGPFGYAALMGRLALPQLLVAALAPLAGAWLMETIGPDALLHALIGVTTLDALLVLAIALQIRGR</sequence>
<evidence type="ECO:0000313" key="6">
    <source>
        <dbReference type="EMBL" id="GGK43667.1"/>
    </source>
</evidence>
<name>A0A917QCF8_9HYPH</name>
<keyword evidence="3 4" id="KW-0472">Membrane</keyword>
<keyword evidence="2 4" id="KW-1133">Transmembrane helix</keyword>
<comment type="caution">
    <text evidence="6">The sequence shown here is derived from an EMBL/GenBank/DDBJ whole genome shotgun (WGS) entry which is preliminary data.</text>
</comment>
<feature type="transmembrane region" description="Helical" evidence="4">
    <location>
        <begin position="239"/>
        <end position="262"/>
    </location>
</feature>
<keyword evidence="1 4" id="KW-0812">Transmembrane</keyword>
<dbReference type="InterPro" id="IPR011701">
    <property type="entry name" value="MFS"/>
</dbReference>
<proteinExistence type="predicted"/>
<dbReference type="EMBL" id="BMMF01000010">
    <property type="protein sequence ID" value="GGK43667.1"/>
    <property type="molecule type" value="Genomic_DNA"/>
</dbReference>
<dbReference type="PANTHER" id="PTHR11360">
    <property type="entry name" value="MONOCARBOXYLATE TRANSPORTER"/>
    <property type="match status" value="1"/>
</dbReference>
<dbReference type="InterPro" id="IPR020846">
    <property type="entry name" value="MFS_dom"/>
</dbReference>
<feature type="transmembrane region" description="Helical" evidence="4">
    <location>
        <begin position="59"/>
        <end position="82"/>
    </location>
</feature>
<dbReference type="InterPro" id="IPR050327">
    <property type="entry name" value="Proton-linked_MCT"/>
</dbReference>
<evidence type="ECO:0000256" key="4">
    <source>
        <dbReference type="SAM" id="Phobius"/>
    </source>
</evidence>
<evidence type="ECO:0000313" key="7">
    <source>
        <dbReference type="Proteomes" id="UP000600449"/>
    </source>
</evidence>
<feature type="transmembrane region" description="Helical" evidence="4">
    <location>
        <begin position="94"/>
        <end position="113"/>
    </location>
</feature>
<accession>A0A917QCF8</accession>
<dbReference type="RefSeq" id="WP_188914394.1">
    <property type="nucleotide sequence ID" value="NZ_BMMF01000010.1"/>
</dbReference>
<keyword evidence="7" id="KW-1185">Reference proteome</keyword>
<feature type="transmembrane region" description="Helical" evidence="4">
    <location>
        <begin position="153"/>
        <end position="174"/>
    </location>
</feature>
<feature type="transmembrane region" description="Helical" evidence="4">
    <location>
        <begin position="26"/>
        <end position="53"/>
    </location>
</feature>
<reference evidence="6 7" key="1">
    <citation type="journal article" date="2014" name="Int. J. Syst. Evol. Microbiol.">
        <title>Complete genome sequence of Corynebacterium casei LMG S-19264T (=DSM 44701T), isolated from a smear-ripened cheese.</title>
        <authorList>
            <consortium name="US DOE Joint Genome Institute (JGI-PGF)"/>
            <person name="Walter F."/>
            <person name="Albersmeier A."/>
            <person name="Kalinowski J."/>
            <person name="Ruckert C."/>
        </authorList>
    </citation>
    <scope>NUCLEOTIDE SEQUENCE [LARGE SCALE GENOMIC DNA]</scope>
    <source>
        <strain evidence="6 7">CGMCC 1.9161</strain>
    </source>
</reference>
<dbReference type="PROSITE" id="PS50850">
    <property type="entry name" value="MFS"/>
    <property type="match status" value="1"/>
</dbReference>
<protein>
    <submittedName>
        <fullName evidence="6">MFS transporter</fullName>
    </submittedName>
</protein>
<dbReference type="Pfam" id="PF07690">
    <property type="entry name" value="MFS_1"/>
    <property type="match status" value="1"/>
</dbReference>
<dbReference type="PANTHER" id="PTHR11360:SF308">
    <property type="entry name" value="BLL3089 PROTEIN"/>
    <property type="match status" value="1"/>
</dbReference>
<gene>
    <name evidence="6" type="ORF">GCM10011322_33430</name>
</gene>
<dbReference type="Gene3D" id="1.20.1250.20">
    <property type="entry name" value="MFS general substrate transporter like domains"/>
    <property type="match status" value="1"/>
</dbReference>
<evidence type="ECO:0000256" key="1">
    <source>
        <dbReference type="ARBA" id="ARBA00022692"/>
    </source>
</evidence>
<dbReference type="Proteomes" id="UP000600449">
    <property type="component" value="Unassembled WGS sequence"/>
</dbReference>
<evidence type="ECO:0000256" key="2">
    <source>
        <dbReference type="ARBA" id="ARBA00022989"/>
    </source>
</evidence>
<feature type="transmembrane region" description="Helical" evidence="4">
    <location>
        <begin position="268"/>
        <end position="289"/>
    </location>
</feature>
<feature type="transmembrane region" description="Helical" evidence="4">
    <location>
        <begin position="390"/>
        <end position="411"/>
    </location>
</feature>